<name>A0A151QX23_CAJCA</name>
<proteinExistence type="predicted"/>
<dbReference type="Gene3D" id="3.10.10.10">
    <property type="entry name" value="HIV Type 1 Reverse Transcriptase, subunit A, domain 1"/>
    <property type="match status" value="1"/>
</dbReference>
<dbReference type="InterPro" id="IPR043128">
    <property type="entry name" value="Rev_trsase/Diguanyl_cyclase"/>
</dbReference>
<dbReference type="InterPro" id="IPR053134">
    <property type="entry name" value="RNA-dir_DNA_polymerase"/>
</dbReference>
<protein>
    <submittedName>
        <fullName evidence="1">Transposon Ty3-I Gag-Pol polyprotein</fullName>
    </submittedName>
</protein>
<sequence length="92" mass="10434">MVAGILQQGLINPCNSPFSSLIVLVKKKDGAWRFYTYYCALNAITVKDSFLMATVAELMDELFGAKFFSKLGLKSGYHQFFLKMEDQFKTAF</sequence>
<accession>A0A151QX23</accession>
<evidence type="ECO:0000313" key="2">
    <source>
        <dbReference type="Proteomes" id="UP000075243"/>
    </source>
</evidence>
<dbReference type="PANTHER" id="PTHR24559">
    <property type="entry name" value="TRANSPOSON TY3-I GAG-POL POLYPROTEIN"/>
    <property type="match status" value="1"/>
</dbReference>
<dbReference type="CDD" id="cd01647">
    <property type="entry name" value="RT_LTR"/>
    <property type="match status" value="1"/>
</dbReference>
<dbReference type="SUPFAM" id="SSF56672">
    <property type="entry name" value="DNA/RNA polymerases"/>
    <property type="match status" value="1"/>
</dbReference>
<reference evidence="1" key="1">
    <citation type="journal article" date="2012" name="Nat. Biotechnol.">
        <title>Draft genome sequence of pigeonpea (Cajanus cajan), an orphan legume crop of resource-poor farmers.</title>
        <authorList>
            <person name="Varshney R.K."/>
            <person name="Chen W."/>
            <person name="Li Y."/>
            <person name="Bharti A.K."/>
            <person name="Saxena R.K."/>
            <person name="Schlueter J.A."/>
            <person name="Donoghue M.T."/>
            <person name="Azam S."/>
            <person name="Fan G."/>
            <person name="Whaley A.M."/>
            <person name="Farmer A.D."/>
            <person name="Sheridan J."/>
            <person name="Iwata A."/>
            <person name="Tuteja R."/>
            <person name="Penmetsa R.V."/>
            <person name="Wu W."/>
            <person name="Upadhyaya H.D."/>
            <person name="Yang S.P."/>
            <person name="Shah T."/>
            <person name="Saxena K.B."/>
            <person name="Michael T."/>
            <person name="McCombie W.R."/>
            <person name="Yang B."/>
            <person name="Zhang G."/>
            <person name="Yang H."/>
            <person name="Wang J."/>
            <person name="Spillane C."/>
            <person name="Cook D.R."/>
            <person name="May G.D."/>
            <person name="Xu X."/>
            <person name="Jackson S.A."/>
        </authorList>
    </citation>
    <scope>NUCLEOTIDE SEQUENCE [LARGE SCALE GENOMIC DNA]</scope>
</reference>
<dbReference type="AlphaFoldDB" id="A0A151QX23"/>
<keyword evidence="2" id="KW-1185">Reference proteome</keyword>
<dbReference type="STRING" id="3821.A0A151QX23"/>
<dbReference type="Proteomes" id="UP000075243">
    <property type="component" value="Unassembled WGS sequence"/>
</dbReference>
<dbReference type="InterPro" id="IPR043502">
    <property type="entry name" value="DNA/RNA_pol_sf"/>
</dbReference>
<gene>
    <name evidence="1" type="ORF">KK1_044084</name>
</gene>
<dbReference type="Gene3D" id="3.30.70.270">
    <property type="match status" value="1"/>
</dbReference>
<dbReference type="Gramene" id="C.cajan_42170.t">
    <property type="protein sequence ID" value="C.cajan_42170.t.cds1"/>
    <property type="gene ID" value="C.cajan_42170"/>
</dbReference>
<organism evidence="1 2">
    <name type="scientific">Cajanus cajan</name>
    <name type="common">Pigeon pea</name>
    <name type="synonym">Cajanus indicus</name>
    <dbReference type="NCBI Taxonomy" id="3821"/>
    <lineage>
        <taxon>Eukaryota</taxon>
        <taxon>Viridiplantae</taxon>
        <taxon>Streptophyta</taxon>
        <taxon>Embryophyta</taxon>
        <taxon>Tracheophyta</taxon>
        <taxon>Spermatophyta</taxon>
        <taxon>Magnoliopsida</taxon>
        <taxon>eudicotyledons</taxon>
        <taxon>Gunneridae</taxon>
        <taxon>Pentapetalae</taxon>
        <taxon>rosids</taxon>
        <taxon>fabids</taxon>
        <taxon>Fabales</taxon>
        <taxon>Fabaceae</taxon>
        <taxon>Papilionoideae</taxon>
        <taxon>50 kb inversion clade</taxon>
        <taxon>NPAAA clade</taxon>
        <taxon>indigoferoid/millettioid clade</taxon>
        <taxon>Phaseoleae</taxon>
        <taxon>Cajanus</taxon>
    </lineage>
</organism>
<evidence type="ECO:0000313" key="1">
    <source>
        <dbReference type="EMBL" id="KYP34907.1"/>
    </source>
</evidence>
<dbReference type="PANTHER" id="PTHR24559:SF434">
    <property type="entry name" value="RNA-DIRECTED DNA POLYMERASE HOMOLOG"/>
    <property type="match status" value="1"/>
</dbReference>
<dbReference type="EMBL" id="KQ484488">
    <property type="protein sequence ID" value="KYP34907.1"/>
    <property type="molecule type" value="Genomic_DNA"/>
</dbReference>